<dbReference type="AlphaFoldDB" id="A0A4Q9H5N6"/>
<dbReference type="InterPro" id="IPR042203">
    <property type="entry name" value="Leu/Phe-tRNA_Trfase_C"/>
</dbReference>
<comment type="catalytic activity">
    <reaction evidence="4">
        <text>N-terminal L-arginyl-[protein] + L-leucyl-tRNA(Leu) = N-terminal L-leucyl-L-arginyl-[protein] + tRNA(Leu) + H(+)</text>
        <dbReference type="Rhea" id="RHEA:50416"/>
        <dbReference type="Rhea" id="RHEA-COMP:9613"/>
        <dbReference type="Rhea" id="RHEA-COMP:9622"/>
        <dbReference type="Rhea" id="RHEA-COMP:12672"/>
        <dbReference type="Rhea" id="RHEA-COMP:12673"/>
        <dbReference type="ChEBI" id="CHEBI:15378"/>
        <dbReference type="ChEBI" id="CHEBI:64719"/>
        <dbReference type="ChEBI" id="CHEBI:78442"/>
        <dbReference type="ChEBI" id="CHEBI:78494"/>
        <dbReference type="ChEBI" id="CHEBI:133044"/>
        <dbReference type="EC" id="2.3.2.6"/>
    </reaction>
</comment>
<evidence type="ECO:0000256" key="4">
    <source>
        <dbReference type="HAMAP-Rule" id="MF_00688"/>
    </source>
</evidence>
<dbReference type="HAMAP" id="MF_00688">
    <property type="entry name" value="Leu_Phe_trans"/>
    <property type="match status" value="1"/>
</dbReference>
<reference evidence="5 6" key="1">
    <citation type="submission" date="2019-02" db="EMBL/GenBank/DDBJ databases">
        <title>Aquabacterium sp. strain KMB7.</title>
        <authorList>
            <person name="Chen W.-M."/>
        </authorList>
    </citation>
    <scope>NUCLEOTIDE SEQUENCE [LARGE SCALE GENOMIC DNA]</scope>
    <source>
        <strain evidence="5 6">KMB7</strain>
    </source>
</reference>
<dbReference type="InterPro" id="IPR004616">
    <property type="entry name" value="Leu/Phe-tRNA_Trfase"/>
</dbReference>
<name>A0A4Q9H5N6_9BURK</name>
<comment type="function">
    <text evidence="4">Functions in the N-end rule pathway of protein degradation where it conjugates Leu, Phe and, less efficiently, Met from aminoacyl-tRNAs to the N-termini of proteins containing an N-terminal arginine or lysine.</text>
</comment>
<keyword evidence="6" id="KW-1185">Reference proteome</keyword>
<dbReference type="GO" id="GO:0008914">
    <property type="term" value="F:leucyl-tRNA--protein transferase activity"/>
    <property type="evidence" value="ECO:0007669"/>
    <property type="project" value="UniProtKB-UniRule"/>
</dbReference>
<keyword evidence="3 4" id="KW-0012">Acyltransferase</keyword>
<dbReference type="GO" id="GO:0030163">
    <property type="term" value="P:protein catabolic process"/>
    <property type="evidence" value="ECO:0007669"/>
    <property type="project" value="UniProtKB-UniRule"/>
</dbReference>
<dbReference type="GO" id="GO:0005737">
    <property type="term" value="C:cytoplasm"/>
    <property type="evidence" value="ECO:0007669"/>
    <property type="project" value="UniProtKB-SubCell"/>
</dbReference>
<organism evidence="5 6">
    <name type="scientific">Aquabacterium lacunae</name>
    <dbReference type="NCBI Taxonomy" id="2528630"/>
    <lineage>
        <taxon>Bacteria</taxon>
        <taxon>Pseudomonadati</taxon>
        <taxon>Pseudomonadota</taxon>
        <taxon>Betaproteobacteria</taxon>
        <taxon>Burkholderiales</taxon>
        <taxon>Aquabacterium</taxon>
    </lineage>
</organism>
<evidence type="ECO:0000256" key="2">
    <source>
        <dbReference type="ARBA" id="ARBA00022679"/>
    </source>
</evidence>
<gene>
    <name evidence="4" type="primary">aat</name>
    <name evidence="5" type="ORF">EYS42_01140</name>
</gene>
<evidence type="ECO:0000256" key="3">
    <source>
        <dbReference type="ARBA" id="ARBA00023315"/>
    </source>
</evidence>
<keyword evidence="2 4" id="KW-0808">Transferase</keyword>
<dbReference type="Gene3D" id="3.30.70.3550">
    <property type="entry name" value="Leucyl/phenylalanyl-tRNA-protein transferase, N-terminal domain"/>
    <property type="match status" value="1"/>
</dbReference>
<evidence type="ECO:0000256" key="1">
    <source>
        <dbReference type="ARBA" id="ARBA00022490"/>
    </source>
</evidence>
<dbReference type="PANTHER" id="PTHR30098">
    <property type="entry name" value="LEUCYL/PHENYLALANYL-TRNA--PROTEIN TRANSFERASE"/>
    <property type="match status" value="1"/>
</dbReference>
<dbReference type="NCBIfam" id="TIGR00667">
    <property type="entry name" value="aat"/>
    <property type="match status" value="1"/>
</dbReference>
<dbReference type="EMBL" id="SIXI01000001">
    <property type="protein sequence ID" value="TBO34080.1"/>
    <property type="molecule type" value="Genomic_DNA"/>
</dbReference>
<dbReference type="SUPFAM" id="SSF55729">
    <property type="entry name" value="Acyl-CoA N-acyltransferases (Nat)"/>
    <property type="match status" value="1"/>
</dbReference>
<evidence type="ECO:0000313" key="6">
    <source>
        <dbReference type="Proteomes" id="UP000292120"/>
    </source>
</evidence>
<dbReference type="Gene3D" id="3.40.630.70">
    <property type="entry name" value="Leucyl/phenylalanyl-tRNA-protein transferase, C-terminal domain"/>
    <property type="match status" value="1"/>
</dbReference>
<comment type="similarity">
    <text evidence="4">Belongs to the L/F-transferase family.</text>
</comment>
<dbReference type="PANTHER" id="PTHR30098:SF2">
    <property type="entry name" value="LEUCYL_PHENYLALANYL-TRNA--PROTEIN TRANSFERASE"/>
    <property type="match status" value="1"/>
</dbReference>
<dbReference type="InterPro" id="IPR042221">
    <property type="entry name" value="Leu/Phe-tRNA_Trfase_N"/>
</dbReference>
<comment type="caution">
    <text evidence="5">The sequence shown here is derived from an EMBL/GenBank/DDBJ whole genome shotgun (WGS) entry which is preliminary data.</text>
</comment>
<protein>
    <recommendedName>
        <fullName evidence="4">Leucyl/phenylalanyl-tRNA--protein transferase</fullName>
        <ecNumber evidence="4">2.3.2.6</ecNumber>
    </recommendedName>
    <alternativeName>
        <fullName evidence="4">L/F-transferase</fullName>
    </alternativeName>
    <alternativeName>
        <fullName evidence="4">Leucyltransferase</fullName>
    </alternativeName>
    <alternativeName>
        <fullName evidence="4">Phenyalanyltransferase</fullName>
    </alternativeName>
</protein>
<sequence length="245" mass="27412">MIEWLTEQDPFPPTRLALGPDTDAPGLLAAGGELSVARLQQAYRQGIFPWFGPGQPVMWWSTAPRMVLPVADFRLTRSLRKTLQRFRRTPGCAVRIDTAFPQVIAHCAGTPRPGQDGTWIVEGVQRAYLDWHQQGQVHSFETWVDGELVGGLYGINLGRMFYGESMFALRTDASKIALAALVCFCRAHGIEVIDCQQETSHLASMGGSAWPREAFESHLKRVVDLPPPTDWTYDESLWSHLFETA</sequence>
<dbReference type="EC" id="2.3.2.6" evidence="4"/>
<comment type="catalytic activity">
    <reaction evidence="4">
        <text>N-terminal L-lysyl-[protein] + L-leucyl-tRNA(Leu) = N-terminal L-leucyl-L-lysyl-[protein] + tRNA(Leu) + H(+)</text>
        <dbReference type="Rhea" id="RHEA:12340"/>
        <dbReference type="Rhea" id="RHEA-COMP:9613"/>
        <dbReference type="Rhea" id="RHEA-COMP:9622"/>
        <dbReference type="Rhea" id="RHEA-COMP:12670"/>
        <dbReference type="Rhea" id="RHEA-COMP:12671"/>
        <dbReference type="ChEBI" id="CHEBI:15378"/>
        <dbReference type="ChEBI" id="CHEBI:65249"/>
        <dbReference type="ChEBI" id="CHEBI:78442"/>
        <dbReference type="ChEBI" id="CHEBI:78494"/>
        <dbReference type="ChEBI" id="CHEBI:133043"/>
        <dbReference type="EC" id="2.3.2.6"/>
    </reaction>
</comment>
<dbReference type="OrthoDB" id="9790282at2"/>
<proteinExistence type="inferred from homology"/>
<accession>A0A4Q9H5N6</accession>
<comment type="catalytic activity">
    <reaction evidence="4">
        <text>L-phenylalanyl-tRNA(Phe) + an N-terminal L-alpha-aminoacyl-[protein] = an N-terminal L-phenylalanyl-L-alpha-aminoacyl-[protein] + tRNA(Phe)</text>
        <dbReference type="Rhea" id="RHEA:43632"/>
        <dbReference type="Rhea" id="RHEA-COMP:9668"/>
        <dbReference type="Rhea" id="RHEA-COMP:9699"/>
        <dbReference type="Rhea" id="RHEA-COMP:10636"/>
        <dbReference type="Rhea" id="RHEA-COMP:10637"/>
        <dbReference type="ChEBI" id="CHEBI:78442"/>
        <dbReference type="ChEBI" id="CHEBI:78531"/>
        <dbReference type="ChEBI" id="CHEBI:78597"/>
        <dbReference type="ChEBI" id="CHEBI:83561"/>
        <dbReference type="EC" id="2.3.2.6"/>
    </reaction>
</comment>
<dbReference type="Pfam" id="PF03588">
    <property type="entry name" value="Leu_Phe_trans"/>
    <property type="match status" value="1"/>
</dbReference>
<keyword evidence="1 4" id="KW-0963">Cytoplasm</keyword>
<dbReference type="InterPro" id="IPR016181">
    <property type="entry name" value="Acyl_CoA_acyltransferase"/>
</dbReference>
<evidence type="ECO:0000313" key="5">
    <source>
        <dbReference type="EMBL" id="TBO34080.1"/>
    </source>
</evidence>
<comment type="subcellular location">
    <subcellularLocation>
        <location evidence="4">Cytoplasm</location>
    </subcellularLocation>
</comment>
<dbReference type="Proteomes" id="UP000292120">
    <property type="component" value="Unassembled WGS sequence"/>
</dbReference>